<dbReference type="InterPro" id="IPR056924">
    <property type="entry name" value="SH3_Tf2-1"/>
</dbReference>
<dbReference type="EMBL" id="JBANAX010000780">
    <property type="protein sequence ID" value="KAL1193533.1"/>
    <property type="molecule type" value="Genomic_DNA"/>
</dbReference>
<dbReference type="PANTHER" id="PTHR46148:SF52">
    <property type="entry name" value="OS04G0603800 PROTEIN"/>
    <property type="match status" value="1"/>
</dbReference>
<keyword evidence="3" id="KW-1185">Reference proteome</keyword>
<dbReference type="Pfam" id="PF24626">
    <property type="entry name" value="SH3_Tf2-1"/>
    <property type="match status" value="1"/>
</dbReference>
<proteinExistence type="predicted"/>
<protein>
    <recommendedName>
        <fullName evidence="1">Tf2-1-like SH3-like domain-containing protein</fullName>
    </recommendedName>
</protein>
<evidence type="ECO:0000259" key="1">
    <source>
        <dbReference type="Pfam" id="PF24626"/>
    </source>
</evidence>
<evidence type="ECO:0000313" key="3">
    <source>
        <dbReference type="Proteomes" id="UP001558713"/>
    </source>
</evidence>
<dbReference type="PANTHER" id="PTHR46148">
    <property type="entry name" value="CHROMO DOMAIN-CONTAINING PROTEIN"/>
    <property type="match status" value="1"/>
</dbReference>
<dbReference type="Proteomes" id="UP001558713">
    <property type="component" value="Unassembled WGS sequence"/>
</dbReference>
<organism evidence="2 3">
    <name type="scientific">Cardamine amara subsp. amara</name>
    <dbReference type="NCBI Taxonomy" id="228776"/>
    <lineage>
        <taxon>Eukaryota</taxon>
        <taxon>Viridiplantae</taxon>
        <taxon>Streptophyta</taxon>
        <taxon>Embryophyta</taxon>
        <taxon>Tracheophyta</taxon>
        <taxon>Spermatophyta</taxon>
        <taxon>Magnoliopsida</taxon>
        <taxon>eudicotyledons</taxon>
        <taxon>Gunneridae</taxon>
        <taxon>Pentapetalae</taxon>
        <taxon>rosids</taxon>
        <taxon>malvids</taxon>
        <taxon>Brassicales</taxon>
        <taxon>Brassicaceae</taxon>
        <taxon>Cardamineae</taxon>
        <taxon>Cardamine</taxon>
    </lineage>
</organism>
<evidence type="ECO:0000313" key="2">
    <source>
        <dbReference type="EMBL" id="KAL1193533.1"/>
    </source>
</evidence>
<name>A0ABD0ZFT9_CARAN</name>
<reference evidence="2 3" key="1">
    <citation type="submission" date="2024-04" db="EMBL/GenBank/DDBJ databases">
        <title>Genome assembly C_amara_ONT_v2.</title>
        <authorList>
            <person name="Yant L."/>
            <person name="Moore C."/>
            <person name="Slenker M."/>
        </authorList>
    </citation>
    <scope>NUCLEOTIDE SEQUENCE [LARGE SCALE GENOMIC DNA]</scope>
    <source>
        <tissue evidence="2">Leaf</tissue>
    </source>
</reference>
<gene>
    <name evidence="2" type="ORF">V5N11_025730</name>
</gene>
<dbReference type="AlphaFoldDB" id="A0ABD0ZFT9"/>
<accession>A0ABD0ZFT9</accession>
<feature type="domain" description="Tf2-1-like SH3-like" evidence="1">
    <location>
        <begin position="69"/>
        <end position="131"/>
    </location>
</feature>
<sequence length="222" mass="26521">MAPFEALYGRPCRTPFCWTEVGLRSQYDNYLIDDTMEKIKFIQSNLKKAQDRQKSYADRHRREIEFKEGDWVYLKVAATKGKNRFGKVGKIGVRYIGPYQIEEKIGKVAYRLIMPEMRLHKVFHVSMLRRHVPDPDTIEPERIEELRENITYPEGVLGVGERRIRKLKKREIPQIQVFRGKQNRKVTTWEDEESFQVKYPQFFTNTEEDEARPSTRIRDEFS</sequence>
<comment type="caution">
    <text evidence="2">The sequence shown here is derived from an EMBL/GenBank/DDBJ whole genome shotgun (WGS) entry which is preliminary data.</text>
</comment>